<feature type="domain" description="S1 motif" evidence="2">
    <location>
        <begin position="636"/>
        <end position="705"/>
    </location>
</feature>
<accession>A0ABS7ZBT2</accession>
<dbReference type="InterPro" id="IPR012337">
    <property type="entry name" value="RNaseH-like_sf"/>
</dbReference>
<sequence length="740" mass="82196">MSHEIIISNELSISQKQVSTTVTLLDEGATIPFISRYRKEMTGSLDEVQITAIRDRIQQLRDLDKRKEAVLKSIQDQGKLTPELEALVLGAETMSSLEDIYLPYKPKRRTRAMIAREKGLQSLADFLLEQNSGDIESQAEQFLNEELGVNNIEEAFAGARDIIAEVIAENAEVRARVRKVFLEKGDFVSRVVPGKEEAALKYKDYFEWSEALDKAPSHRVLAMRRGEKEELLYLDIAVDEDLVIPKIDAIYIKGKNDASKQVELALYDGYKRLLKPSMETEIRVLTRQRADEEAIKVFADNVRQLLLGAPLGQKRLLAIDPGFRTGCKTVVLDAQGNLLENTAIFPHTGAGGVAEAERTVKHLVSKYDIEAIAIGNGTAGRETEDFVRKLGIANVTIVMVNESGASIYSASEVARDEFPDQDVTVRGAVSIGRRLMDPLAELVKIDPKSIGVGQYQHDVDQNKLQSALDDTVMSCVNAVGVELNTASKQILSYISGLGPALAQQIVNYRKENGPFSSRRELKKVPRLGDKAFEQAAGFLRIRNAKHPLDASAVHPERYALVEQMAKDLGVGVIELMKEEQLRKQIDLKKYISEEVGLPTLNDIIAELAKPGLDPREQFEAFSFTEGVNSISDLKVGMKLPGIVTNITNFGAFVDIGVHQDGLVHLSQLSNHFVSDPHEIVKVQQQVMVTVTEVDEKRSRIALSMKTEEKAAPRKRTERREEKAPETDMAAKLAALKGMFK</sequence>
<dbReference type="InterPro" id="IPR010994">
    <property type="entry name" value="RuvA_2-like"/>
</dbReference>
<dbReference type="SUPFAM" id="SSF50249">
    <property type="entry name" value="Nucleic acid-binding proteins"/>
    <property type="match status" value="1"/>
</dbReference>
<feature type="region of interest" description="Disordered" evidence="1">
    <location>
        <begin position="705"/>
        <end position="727"/>
    </location>
</feature>
<dbReference type="InterPro" id="IPR050437">
    <property type="entry name" value="Ribos_protein_bS1-like"/>
</dbReference>
<dbReference type="InterPro" id="IPR003029">
    <property type="entry name" value="S1_domain"/>
</dbReference>
<gene>
    <name evidence="3" type="ORF">IPZ78_13575</name>
</gene>
<dbReference type="Pfam" id="PF09371">
    <property type="entry name" value="Tex_N"/>
    <property type="match status" value="1"/>
</dbReference>
<dbReference type="InterPro" id="IPR032639">
    <property type="entry name" value="Tex_YqgF"/>
</dbReference>
<dbReference type="SUPFAM" id="SSF158832">
    <property type="entry name" value="Tex N-terminal region-like"/>
    <property type="match status" value="1"/>
</dbReference>
<comment type="caution">
    <text evidence="3">The sequence shown here is derived from an EMBL/GenBank/DDBJ whole genome shotgun (WGS) entry which is preliminary data.</text>
</comment>
<dbReference type="SUPFAM" id="SSF47781">
    <property type="entry name" value="RuvA domain 2-like"/>
    <property type="match status" value="2"/>
</dbReference>
<name>A0ABS7ZBT2_9SPHI</name>
<dbReference type="SUPFAM" id="SSF53098">
    <property type="entry name" value="Ribonuclease H-like"/>
    <property type="match status" value="1"/>
</dbReference>
<dbReference type="InterPro" id="IPR055179">
    <property type="entry name" value="Tex-like_central_region"/>
</dbReference>
<dbReference type="SMART" id="SM00316">
    <property type="entry name" value="S1"/>
    <property type="match status" value="1"/>
</dbReference>
<evidence type="ECO:0000313" key="4">
    <source>
        <dbReference type="Proteomes" id="UP001165302"/>
    </source>
</evidence>
<dbReference type="CDD" id="cd05685">
    <property type="entry name" value="S1_Tex"/>
    <property type="match status" value="1"/>
</dbReference>
<organism evidence="3 4">
    <name type="scientific">Sphingobacterium bovistauri</name>
    <dbReference type="NCBI Taxonomy" id="2781959"/>
    <lineage>
        <taxon>Bacteria</taxon>
        <taxon>Pseudomonadati</taxon>
        <taxon>Bacteroidota</taxon>
        <taxon>Sphingobacteriia</taxon>
        <taxon>Sphingobacteriales</taxon>
        <taxon>Sphingobacteriaceae</taxon>
        <taxon>Sphingobacterium</taxon>
    </lineage>
</organism>
<dbReference type="RefSeq" id="WP_225554541.1">
    <property type="nucleotide sequence ID" value="NZ_JADEYP010000028.1"/>
</dbReference>
<protein>
    <submittedName>
        <fullName evidence="3">RNA-binding transcriptional accessory protein</fullName>
    </submittedName>
</protein>
<dbReference type="Gene3D" id="1.10.150.310">
    <property type="entry name" value="Tex RuvX-like domain-like"/>
    <property type="match status" value="1"/>
</dbReference>
<dbReference type="InterPro" id="IPR023323">
    <property type="entry name" value="Tex-like_dom_sf"/>
</dbReference>
<dbReference type="Proteomes" id="UP001165302">
    <property type="component" value="Unassembled WGS sequence"/>
</dbReference>
<dbReference type="InterPro" id="IPR037027">
    <property type="entry name" value="YqgF/RNaseH-like_dom_sf"/>
</dbReference>
<dbReference type="PROSITE" id="PS50126">
    <property type="entry name" value="S1"/>
    <property type="match status" value="1"/>
</dbReference>
<dbReference type="PANTHER" id="PTHR10724">
    <property type="entry name" value="30S RIBOSOMAL PROTEIN S1"/>
    <property type="match status" value="1"/>
</dbReference>
<dbReference type="Gene3D" id="3.30.420.140">
    <property type="entry name" value="YqgF/RNase H-like domain"/>
    <property type="match status" value="1"/>
</dbReference>
<dbReference type="Pfam" id="PF00575">
    <property type="entry name" value="S1"/>
    <property type="match status" value="1"/>
</dbReference>
<dbReference type="Gene3D" id="2.40.50.140">
    <property type="entry name" value="Nucleic acid-binding proteins"/>
    <property type="match status" value="1"/>
</dbReference>
<dbReference type="Gene3D" id="1.10.3500.10">
    <property type="entry name" value="Tex N-terminal region-like"/>
    <property type="match status" value="1"/>
</dbReference>
<dbReference type="SMART" id="SM00732">
    <property type="entry name" value="YqgFc"/>
    <property type="match status" value="1"/>
</dbReference>
<dbReference type="Pfam" id="PF16921">
    <property type="entry name" value="Tex_YqgF"/>
    <property type="match status" value="1"/>
</dbReference>
<dbReference type="EMBL" id="JADEYP010000028">
    <property type="protein sequence ID" value="MCA5006179.1"/>
    <property type="molecule type" value="Genomic_DNA"/>
</dbReference>
<evidence type="ECO:0000256" key="1">
    <source>
        <dbReference type="SAM" id="MobiDB-lite"/>
    </source>
</evidence>
<dbReference type="Gene3D" id="1.10.10.650">
    <property type="entry name" value="RuvA domain 2-like"/>
    <property type="match status" value="1"/>
</dbReference>
<proteinExistence type="predicted"/>
<dbReference type="InterPro" id="IPR041692">
    <property type="entry name" value="HHH_9"/>
</dbReference>
<dbReference type="InterPro" id="IPR023319">
    <property type="entry name" value="Tex-like_HTH_dom_sf"/>
</dbReference>
<evidence type="ECO:0000259" key="2">
    <source>
        <dbReference type="PROSITE" id="PS50126"/>
    </source>
</evidence>
<dbReference type="InterPro" id="IPR006641">
    <property type="entry name" value="YqgF/RNaseH-like_dom"/>
</dbReference>
<dbReference type="Pfam" id="PF12836">
    <property type="entry name" value="HHH_3"/>
    <property type="match status" value="1"/>
</dbReference>
<dbReference type="Pfam" id="PF22706">
    <property type="entry name" value="Tex_central_region"/>
    <property type="match status" value="1"/>
</dbReference>
<dbReference type="Pfam" id="PF17674">
    <property type="entry name" value="HHH_9"/>
    <property type="match status" value="1"/>
</dbReference>
<dbReference type="InterPro" id="IPR012340">
    <property type="entry name" value="NA-bd_OB-fold"/>
</dbReference>
<dbReference type="PANTHER" id="PTHR10724:SF10">
    <property type="entry name" value="S1 RNA-BINDING DOMAIN-CONTAINING PROTEIN 1"/>
    <property type="match status" value="1"/>
</dbReference>
<dbReference type="InterPro" id="IPR044146">
    <property type="entry name" value="S1_Tex"/>
</dbReference>
<dbReference type="InterPro" id="IPR018974">
    <property type="entry name" value="Tex-like_N"/>
</dbReference>
<reference evidence="3" key="1">
    <citation type="submission" date="2020-10" db="EMBL/GenBank/DDBJ databases">
        <authorList>
            <person name="Lu T."/>
            <person name="Wang Q."/>
            <person name="Han X."/>
        </authorList>
    </citation>
    <scope>NUCLEOTIDE SEQUENCE</scope>
    <source>
        <strain evidence="3">WQ 366</strain>
    </source>
</reference>
<keyword evidence="4" id="KW-1185">Reference proteome</keyword>
<evidence type="ECO:0000313" key="3">
    <source>
        <dbReference type="EMBL" id="MCA5006179.1"/>
    </source>
</evidence>